<evidence type="ECO:0000313" key="4">
    <source>
        <dbReference type="Proteomes" id="UP000316096"/>
    </source>
</evidence>
<protein>
    <submittedName>
        <fullName evidence="3">Methyltransferase family protein</fullName>
    </submittedName>
</protein>
<reference evidence="3 4" key="1">
    <citation type="submission" date="2019-06" db="EMBL/GenBank/DDBJ databases">
        <title>Sequencing the genomes of 1000 actinobacteria strains.</title>
        <authorList>
            <person name="Klenk H.-P."/>
        </authorList>
    </citation>
    <scope>NUCLEOTIDE SEQUENCE [LARGE SCALE GENOMIC DNA]</scope>
    <source>
        <strain evidence="3 4">DSM 102200</strain>
    </source>
</reference>
<dbReference type="Pfam" id="PF08242">
    <property type="entry name" value="Methyltransf_12"/>
    <property type="match status" value="1"/>
</dbReference>
<evidence type="ECO:0000259" key="2">
    <source>
        <dbReference type="Pfam" id="PF08242"/>
    </source>
</evidence>
<evidence type="ECO:0000256" key="1">
    <source>
        <dbReference type="ARBA" id="ARBA00022679"/>
    </source>
</evidence>
<dbReference type="InterPro" id="IPR013217">
    <property type="entry name" value="Methyltransf_12"/>
</dbReference>
<comment type="caution">
    <text evidence="3">The sequence shown here is derived from an EMBL/GenBank/DDBJ whole genome shotgun (WGS) entry which is preliminary data.</text>
</comment>
<keyword evidence="4" id="KW-1185">Reference proteome</keyword>
<dbReference type="PANTHER" id="PTHR43861">
    <property type="entry name" value="TRANS-ACONITATE 2-METHYLTRANSFERASE-RELATED"/>
    <property type="match status" value="1"/>
</dbReference>
<dbReference type="OrthoDB" id="3469983at2"/>
<proteinExistence type="predicted"/>
<keyword evidence="1 3" id="KW-0808">Transferase</keyword>
<dbReference type="AlphaFoldDB" id="A0A543CUU6"/>
<accession>A0A543CUU6</accession>
<sequence length="264" mass="28410">MHSYVFANDGDRECRRLQGLAGLLDPLHRRALEAAGIGSGWHALELGAGLGTVSDWIATRVGPAGRVLATDLDTRFLSQARHPDNVVIDRLDAVDDPLPESAFDLITVRALLHHLPEWRQVIKKCGVALKPGGSLLIVEPDATSSMLNAVPPHHRFWSAWCRWGRREGIDFRLGHKLAGAMHDAGLEVADTVMEVPFYHGGSAWAGFYSQTVDAAGPRLGRAIDPGLVTAFHEASADPGAFMCSFGWIAASGRRTPGASRGGAR</sequence>
<dbReference type="InterPro" id="IPR029063">
    <property type="entry name" value="SAM-dependent_MTases_sf"/>
</dbReference>
<dbReference type="SUPFAM" id="SSF53335">
    <property type="entry name" value="S-adenosyl-L-methionine-dependent methyltransferases"/>
    <property type="match status" value="1"/>
</dbReference>
<dbReference type="Proteomes" id="UP000316096">
    <property type="component" value="Unassembled WGS sequence"/>
</dbReference>
<feature type="domain" description="Methyltransferase type 12" evidence="2">
    <location>
        <begin position="44"/>
        <end position="135"/>
    </location>
</feature>
<organism evidence="3 4">
    <name type="scientific">Actinoallomurus bryophytorum</name>
    <dbReference type="NCBI Taxonomy" id="1490222"/>
    <lineage>
        <taxon>Bacteria</taxon>
        <taxon>Bacillati</taxon>
        <taxon>Actinomycetota</taxon>
        <taxon>Actinomycetes</taxon>
        <taxon>Streptosporangiales</taxon>
        <taxon>Thermomonosporaceae</taxon>
        <taxon>Actinoallomurus</taxon>
    </lineage>
</organism>
<dbReference type="GO" id="GO:0032259">
    <property type="term" value="P:methylation"/>
    <property type="evidence" value="ECO:0007669"/>
    <property type="project" value="UniProtKB-KW"/>
</dbReference>
<dbReference type="EMBL" id="VFOZ01000001">
    <property type="protein sequence ID" value="TQM00882.1"/>
    <property type="molecule type" value="Genomic_DNA"/>
</dbReference>
<dbReference type="CDD" id="cd02440">
    <property type="entry name" value="AdoMet_MTases"/>
    <property type="match status" value="1"/>
</dbReference>
<evidence type="ECO:0000313" key="3">
    <source>
        <dbReference type="EMBL" id="TQM00882.1"/>
    </source>
</evidence>
<name>A0A543CUU6_9ACTN</name>
<dbReference type="RefSeq" id="WP_141960770.1">
    <property type="nucleotide sequence ID" value="NZ_VFOZ01000001.1"/>
</dbReference>
<dbReference type="PANTHER" id="PTHR43861:SF3">
    <property type="entry name" value="PUTATIVE (AFU_ORTHOLOGUE AFUA_2G14390)-RELATED"/>
    <property type="match status" value="1"/>
</dbReference>
<dbReference type="Gene3D" id="3.40.50.150">
    <property type="entry name" value="Vaccinia Virus protein VP39"/>
    <property type="match status" value="1"/>
</dbReference>
<gene>
    <name evidence="3" type="ORF">FB559_6607</name>
</gene>
<keyword evidence="3" id="KW-0489">Methyltransferase</keyword>
<dbReference type="GO" id="GO:0008168">
    <property type="term" value="F:methyltransferase activity"/>
    <property type="evidence" value="ECO:0007669"/>
    <property type="project" value="UniProtKB-KW"/>
</dbReference>